<dbReference type="EMBL" id="JAVRET010000040">
    <property type="protein sequence ID" value="MDT0410942.1"/>
    <property type="molecule type" value="Genomic_DNA"/>
</dbReference>
<protein>
    <submittedName>
        <fullName evidence="2">Uncharacterized protein</fullName>
    </submittedName>
</protein>
<sequence length="74" mass="8081">MVRIARALAVYVEAVARMDGCGPCGPDEWQMCQADDGLPRAESRFRRTQKIRTEATVGPGPPLARRVSPLDRGA</sequence>
<comment type="caution">
    <text evidence="2">The sequence shown here is derived from an EMBL/GenBank/DDBJ whole genome shotgun (WGS) entry which is preliminary data.</text>
</comment>
<organism evidence="2 3">
    <name type="scientific">Streptomyces evansiae</name>
    <dbReference type="NCBI Taxonomy" id="3075535"/>
    <lineage>
        <taxon>Bacteria</taxon>
        <taxon>Bacillati</taxon>
        <taxon>Actinomycetota</taxon>
        <taxon>Actinomycetes</taxon>
        <taxon>Kitasatosporales</taxon>
        <taxon>Streptomycetaceae</taxon>
        <taxon>Streptomyces</taxon>
    </lineage>
</organism>
<proteinExistence type="predicted"/>
<evidence type="ECO:0000256" key="1">
    <source>
        <dbReference type="SAM" id="MobiDB-lite"/>
    </source>
</evidence>
<accession>A0ABU2R2M7</accession>
<feature type="region of interest" description="Disordered" evidence="1">
    <location>
        <begin position="55"/>
        <end position="74"/>
    </location>
</feature>
<dbReference type="RefSeq" id="WP_009070245.1">
    <property type="nucleotide sequence ID" value="NZ_JAVRET010000040.1"/>
</dbReference>
<keyword evidence="3" id="KW-1185">Reference proteome</keyword>
<evidence type="ECO:0000313" key="2">
    <source>
        <dbReference type="EMBL" id="MDT0410942.1"/>
    </source>
</evidence>
<gene>
    <name evidence="2" type="ORF">RM698_18030</name>
</gene>
<reference evidence="3" key="1">
    <citation type="submission" date="2023-07" db="EMBL/GenBank/DDBJ databases">
        <title>30 novel species of actinomycetes from the DSMZ collection.</title>
        <authorList>
            <person name="Nouioui I."/>
        </authorList>
    </citation>
    <scope>NUCLEOTIDE SEQUENCE [LARGE SCALE GENOMIC DNA]</scope>
    <source>
        <strain evidence="3">DSM 41979</strain>
    </source>
</reference>
<evidence type="ECO:0000313" key="3">
    <source>
        <dbReference type="Proteomes" id="UP001183610"/>
    </source>
</evidence>
<dbReference type="Proteomes" id="UP001183610">
    <property type="component" value="Unassembled WGS sequence"/>
</dbReference>
<name>A0ABU2R2M7_9ACTN</name>